<evidence type="ECO:0000256" key="2">
    <source>
        <dbReference type="SAM" id="MobiDB-lite"/>
    </source>
</evidence>
<proteinExistence type="inferred from homology"/>
<evidence type="ECO:0000259" key="3">
    <source>
        <dbReference type="Pfam" id="PF03816"/>
    </source>
</evidence>
<sequence length="417" mass="47354">MNKFFKFFLILLTFALIAIPVVFANNLFKSSEKAFESSQDKSNADRQSNLRSSKIDPEKDPISILFLGIDDNEGREKNGQSLEHSRSDAMILSTFNQDKHQIRMLSIPRDTISYIPKVGYYDKITHAHAYGGPIAAMDSVEATMNVPVDYYARVNMKAFVQAVDELGGIYYDVPYNLNEPNSDDTGRIKIKKGYQKLNGDEALAVARTRHHDSDLKRGQRQMDLIKILFQKAQTLDSFDKLDEVISIVGKNAKHNLTKSKIKSLAKMYLSDSVEMKKSQLEGRDDMLENIYYYNPSIKSIQKYSNILRSDLGLSKITDKDDFLNERVIDHYGSLVPLTKLDDSLLRKAQNDTTNKKHKKDNSNDANQQSDSSNDQSQSNDMDAQQSDMNAQQPNDTVNNQNNQQQSQQGQEIDTTAY</sequence>
<gene>
    <name evidence="4" type="ORF">BU085_10205</name>
</gene>
<dbReference type="Gene3D" id="3.40.630.190">
    <property type="entry name" value="LCP protein"/>
    <property type="match status" value="1"/>
</dbReference>
<dbReference type="AlphaFoldDB" id="A0A2T4PYG0"/>
<feature type="domain" description="Cell envelope-related transcriptional attenuator" evidence="3">
    <location>
        <begin position="86"/>
        <end position="233"/>
    </location>
</feature>
<feature type="region of interest" description="Disordered" evidence="2">
    <location>
        <begin position="350"/>
        <end position="417"/>
    </location>
</feature>
<evidence type="ECO:0000313" key="5">
    <source>
        <dbReference type="Proteomes" id="UP000240717"/>
    </source>
</evidence>
<dbReference type="InterPro" id="IPR004474">
    <property type="entry name" value="LytR_CpsA_psr"/>
</dbReference>
<name>A0A2T4PYG0_STAWA</name>
<dbReference type="Proteomes" id="UP000240717">
    <property type="component" value="Unassembled WGS sequence"/>
</dbReference>
<comment type="similarity">
    <text evidence="1">Belongs to the LytR/CpsA/Psr (LCP) family.</text>
</comment>
<protein>
    <recommendedName>
        <fullName evidence="3">Cell envelope-related transcriptional attenuator domain-containing protein</fullName>
    </recommendedName>
</protein>
<organism evidence="4 5">
    <name type="scientific">Staphylococcus warneri</name>
    <dbReference type="NCBI Taxonomy" id="1292"/>
    <lineage>
        <taxon>Bacteria</taxon>
        <taxon>Bacillati</taxon>
        <taxon>Bacillota</taxon>
        <taxon>Bacilli</taxon>
        <taxon>Bacillales</taxon>
        <taxon>Staphylococcaceae</taxon>
        <taxon>Staphylococcus</taxon>
    </lineage>
</organism>
<comment type="caution">
    <text evidence="4">The sequence shown here is derived from an EMBL/GenBank/DDBJ whole genome shotgun (WGS) entry which is preliminary data.</text>
</comment>
<evidence type="ECO:0000313" key="4">
    <source>
        <dbReference type="EMBL" id="PTI50068.1"/>
    </source>
</evidence>
<dbReference type="STRING" id="1194526.A284_08555"/>
<accession>A0A2T4PYG0</accession>
<dbReference type="PANTHER" id="PTHR33392">
    <property type="entry name" value="POLYISOPRENYL-TEICHOIC ACID--PEPTIDOGLYCAN TEICHOIC ACID TRANSFERASE TAGU"/>
    <property type="match status" value="1"/>
</dbReference>
<evidence type="ECO:0000256" key="1">
    <source>
        <dbReference type="ARBA" id="ARBA00006068"/>
    </source>
</evidence>
<feature type="compositionally biased region" description="Low complexity" evidence="2">
    <location>
        <begin position="363"/>
        <end position="410"/>
    </location>
</feature>
<dbReference type="InterPro" id="IPR050922">
    <property type="entry name" value="LytR/CpsA/Psr_CW_biosynth"/>
</dbReference>
<dbReference type="NCBIfam" id="TIGR00350">
    <property type="entry name" value="lytR_cpsA_psr"/>
    <property type="match status" value="1"/>
</dbReference>
<dbReference type="RefSeq" id="WP_107532394.1">
    <property type="nucleotide sequence ID" value="NZ_PZEV01000039.1"/>
</dbReference>
<dbReference type="PANTHER" id="PTHR33392:SF3">
    <property type="entry name" value="POLYISOPRENYL-TEICHOIC ACID--PEPTIDOGLYCAN TEICHOIC ACID TRANSFERASE TAGT"/>
    <property type="match status" value="1"/>
</dbReference>
<reference evidence="4 5" key="1">
    <citation type="journal article" date="2016" name="Front. Microbiol.">
        <title>Comprehensive Phylogenetic Analysis of Bovine Non-aureus Staphylococci Species Based on Whole-Genome Sequencing.</title>
        <authorList>
            <person name="Naushad S."/>
            <person name="Barkema H.W."/>
            <person name="Luby C."/>
            <person name="Condas L.A."/>
            <person name="Nobrega D.B."/>
            <person name="Carson D.A."/>
            <person name="De Buck J."/>
        </authorList>
    </citation>
    <scope>NUCLEOTIDE SEQUENCE [LARGE SCALE GENOMIC DNA]</scope>
    <source>
        <strain evidence="4 5">SNUC 2993</strain>
    </source>
</reference>
<dbReference type="Pfam" id="PF03816">
    <property type="entry name" value="LytR_cpsA_psr"/>
    <property type="match status" value="1"/>
</dbReference>
<dbReference type="EMBL" id="PZEV01000039">
    <property type="protein sequence ID" value="PTI50068.1"/>
    <property type="molecule type" value="Genomic_DNA"/>
</dbReference>